<dbReference type="Proteomes" id="UP000014500">
    <property type="component" value="Unassembled WGS sequence"/>
</dbReference>
<proteinExistence type="predicted"/>
<name>T1IM97_STRMM</name>
<sequence length="435" mass="45511">MNHWQTSIYLILTYLCYISSQPRTAIQIDGLSGREAKLRQVLGLEKLQSVEDTLNDPSDFTKTAPHLRPSLLELLRGEEETVEPSEVDGEDGGTEVVVDPPPDEGGGHGKKKTFSAIFYKPNGGGGGVVAPGIGGGGYGGGGGGGGGGGSIGAVLGAIPAFKGHVIAKGIRGVGRTKAKIITGIANVKAGIVEGIGKAKGNVITGLVDGFVDGFKGGFGGGEDPDMGYGGSSTAARQSCSNIIPLTSWTIEVRFSLCVISLLLLRLDQSNADFFEFMSNAMRFMGRVMGMDPIPESRAEADPSRTAERIKALHDAAQFVNEARSKAGKRVLKNRIARIRSSLAAEGIDVDAGDSDSTSTSDSDSGLSSLLSDSSDSSTSSSLSSLLSDSDSTADLEALLQSRSSLSNRRNLNIALARLLARKLKQRKAKFTLEKM</sequence>
<evidence type="ECO:0000256" key="2">
    <source>
        <dbReference type="SAM" id="SignalP"/>
    </source>
</evidence>
<feature type="chain" id="PRO_5004579339" description="DAD domain-containing protein" evidence="2">
    <location>
        <begin position="21"/>
        <end position="435"/>
    </location>
</feature>
<accession>T1IM97</accession>
<feature type="signal peptide" evidence="2">
    <location>
        <begin position="1"/>
        <end position="20"/>
    </location>
</feature>
<evidence type="ECO:0000256" key="1">
    <source>
        <dbReference type="SAM" id="MobiDB-lite"/>
    </source>
</evidence>
<dbReference type="EnsemblMetazoa" id="SMAR002094-RA">
    <property type="protein sequence ID" value="SMAR002094-PA"/>
    <property type="gene ID" value="SMAR002094"/>
</dbReference>
<keyword evidence="2" id="KW-0732">Signal</keyword>
<dbReference type="AlphaFoldDB" id="T1IM97"/>
<reference evidence="3" key="2">
    <citation type="submission" date="2015-02" db="UniProtKB">
        <authorList>
            <consortium name="EnsemblMetazoa"/>
        </authorList>
    </citation>
    <scope>IDENTIFICATION</scope>
</reference>
<feature type="compositionally biased region" description="Acidic residues" evidence="1">
    <location>
        <begin position="80"/>
        <end position="93"/>
    </location>
</feature>
<evidence type="ECO:0000313" key="4">
    <source>
        <dbReference type="Proteomes" id="UP000014500"/>
    </source>
</evidence>
<feature type="region of interest" description="Disordered" evidence="1">
    <location>
        <begin position="349"/>
        <end position="387"/>
    </location>
</feature>
<dbReference type="EMBL" id="JH431005">
    <property type="status" value="NOT_ANNOTATED_CDS"/>
    <property type="molecule type" value="Genomic_DNA"/>
</dbReference>
<evidence type="ECO:0008006" key="5">
    <source>
        <dbReference type="Google" id="ProtNLM"/>
    </source>
</evidence>
<dbReference type="HOGENOM" id="CLU_630588_0_0_1"/>
<keyword evidence="4" id="KW-1185">Reference proteome</keyword>
<reference evidence="4" key="1">
    <citation type="submission" date="2011-05" db="EMBL/GenBank/DDBJ databases">
        <authorList>
            <person name="Richards S.R."/>
            <person name="Qu J."/>
            <person name="Jiang H."/>
            <person name="Jhangiani S.N."/>
            <person name="Agravi P."/>
            <person name="Goodspeed R."/>
            <person name="Gross S."/>
            <person name="Mandapat C."/>
            <person name="Jackson L."/>
            <person name="Mathew T."/>
            <person name="Pu L."/>
            <person name="Thornton R."/>
            <person name="Saada N."/>
            <person name="Wilczek-Boney K.B."/>
            <person name="Lee S."/>
            <person name="Kovar C."/>
            <person name="Wu Y."/>
            <person name="Scherer S.E."/>
            <person name="Worley K.C."/>
            <person name="Muzny D.M."/>
            <person name="Gibbs R."/>
        </authorList>
    </citation>
    <scope>NUCLEOTIDE SEQUENCE</scope>
    <source>
        <strain evidence="4">Brora</strain>
    </source>
</reference>
<protein>
    <recommendedName>
        <fullName evidence="5">DAD domain-containing protein</fullName>
    </recommendedName>
</protein>
<feature type="compositionally biased region" description="Low complexity" evidence="1">
    <location>
        <begin position="354"/>
        <end position="387"/>
    </location>
</feature>
<evidence type="ECO:0000313" key="3">
    <source>
        <dbReference type="EnsemblMetazoa" id="SMAR002094-PA"/>
    </source>
</evidence>
<feature type="region of interest" description="Disordered" evidence="1">
    <location>
        <begin position="79"/>
        <end position="109"/>
    </location>
</feature>
<organism evidence="3 4">
    <name type="scientific">Strigamia maritima</name>
    <name type="common">European centipede</name>
    <name type="synonym">Geophilus maritimus</name>
    <dbReference type="NCBI Taxonomy" id="126957"/>
    <lineage>
        <taxon>Eukaryota</taxon>
        <taxon>Metazoa</taxon>
        <taxon>Ecdysozoa</taxon>
        <taxon>Arthropoda</taxon>
        <taxon>Myriapoda</taxon>
        <taxon>Chilopoda</taxon>
        <taxon>Pleurostigmophora</taxon>
        <taxon>Geophilomorpha</taxon>
        <taxon>Linotaeniidae</taxon>
        <taxon>Strigamia</taxon>
    </lineage>
</organism>